<evidence type="ECO:0000313" key="5">
    <source>
        <dbReference type="Proteomes" id="UP000001055"/>
    </source>
</evidence>
<proteinExistence type="inferred from homology"/>
<dbReference type="InterPro" id="IPR036291">
    <property type="entry name" value="NAD(P)-bd_dom_sf"/>
</dbReference>
<keyword evidence="2" id="KW-0521">NADP</keyword>
<protein>
    <recommendedName>
        <fullName evidence="3">NmrA-like domain-containing protein</fullName>
    </recommendedName>
</protein>
<dbReference type="Gene3D" id="3.90.25.10">
    <property type="entry name" value="UDP-galactose 4-epimerase, domain 1"/>
    <property type="match status" value="1"/>
</dbReference>
<dbReference type="GO" id="GO:0005634">
    <property type="term" value="C:nucleus"/>
    <property type="evidence" value="ECO:0000318"/>
    <property type="project" value="GO_Central"/>
</dbReference>
<evidence type="ECO:0000259" key="3">
    <source>
        <dbReference type="Pfam" id="PF05368"/>
    </source>
</evidence>
<dbReference type="HOGENOM" id="CLU_007383_8_6_1"/>
<dbReference type="AlphaFoldDB" id="Q0V493"/>
<dbReference type="eggNOG" id="ENOG502RE6I">
    <property type="taxonomic scope" value="Eukaryota"/>
</dbReference>
<dbReference type="EMBL" id="CH445326">
    <property type="protein sequence ID" value="EAT90820.2"/>
    <property type="molecule type" value="Genomic_DNA"/>
</dbReference>
<evidence type="ECO:0000256" key="2">
    <source>
        <dbReference type="ARBA" id="ARBA00022857"/>
    </source>
</evidence>
<dbReference type="VEuPathDB" id="FungiDB:JI435_011710"/>
<evidence type="ECO:0000313" key="4">
    <source>
        <dbReference type="EMBL" id="EAT90820.2"/>
    </source>
</evidence>
<feature type="domain" description="NmrA-like" evidence="3">
    <location>
        <begin position="82"/>
        <end position="376"/>
    </location>
</feature>
<dbReference type="Proteomes" id="UP000001055">
    <property type="component" value="Unassembled WGS sequence"/>
</dbReference>
<dbReference type="KEGG" id="pno:SNOG_01171"/>
<dbReference type="VEuPathDB" id="FungiDB:JI435_433440"/>
<dbReference type="PANTHER" id="PTHR42748:SF26">
    <property type="entry name" value="NMRA-LIKE DOMAIN-CONTAINING PROTEIN"/>
    <property type="match status" value="1"/>
</dbReference>
<dbReference type="SUPFAM" id="SSF51735">
    <property type="entry name" value="NAD(P)-binding Rossmann-fold domains"/>
    <property type="match status" value="1"/>
</dbReference>
<reference evidence="5" key="1">
    <citation type="journal article" date="2007" name="Plant Cell">
        <title>Dothideomycete-plant interactions illuminated by genome sequencing and EST analysis of the wheat pathogen Stagonospora nodorum.</title>
        <authorList>
            <person name="Hane J.K."/>
            <person name="Lowe R.G."/>
            <person name="Solomon P.S."/>
            <person name="Tan K.C."/>
            <person name="Schoch C.L."/>
            <person name="Spatafora J.W."/>
            <person name="Crous P.W."/>
            <person name="Kodira C."/>
            <person name="Birren B.W."/>
            <person name="Galagan J.E."/>
            <person name="Torriani S.F."/>
            <person name="McDonald B.A."/>
            <person name="Oliver R.P."/>
        </authorList>
    </citation>
    <scope>NUCLEOTIDE SEQUENCE [LARGE SCALE GENOMIC DNA]</scope>
    <source>
        <strain evidence="5">SN15 / ATCC MYA-4574 / FGSC 10173</strain>
    </source>
</reference>
<dbReference type="GeneID" id="5968670"/>
<dbReference type="InParanoid" id="Q0V493"/>
<dbReference type="Pfam" id="PF05368">
    <property type="entry name" value="NmrA"/>
    <property type="match status" value="1"/>
</dbReference>
<accession>Q0V493</accession>
<gene>
    <name evidence="4" type="ORF">SNOG_01171</name>
</gene>
<sequence>MHKFATDFTTLVNDLLNRSGLGAKYLFLNEAGEEQPVFQSYGAENLKKLKDIRSNIAKHWLKPRLKHLRFEVSHDFEKMVRLLVVIGITGNQGGSVASTFLQDPAWRIRGLTRDTHSAGSKALSAQGVEMVQADLHDPSSLRDVFKGANLVFSVTDFWKPLFDPENQARAKEQGKSVGQYAYELELEQGENIVDAVARELDGLDDVGFVASTLCSAKKLSNGKYQELYHFDSKADVFPTYLQDRYPSLARKTSCLHTGYFFTSWRFMPGLWFAKPDGSIQMQFPTHPDTLIPHLDPRKDTGPHVRALLQLPPSSTLMAASEWLTWPQWIELFGDMKGVKTSYKQISVSDMDAYAPGGVGREIGEMYEFSSEMGYNASQSDTLMRWDLEKVCLNV</sequence>
<organism evidence="4 5">
    <name type="scientific">Phaeosphaeria nodorum (strain SN15 / ATCC MYA-4574 / FGSC 10173)</name>
    <name type="common">Glume blotch fungus</name>
    <name type="synonym">Parastagonospora nodorum</name>
    <dbReference type="NCBI Taxonomy" id="321614"/>
    <lineage>
        <taxon>Eukaryota</taxon>
        <taxon>Fungi</taxon>
        <taxon>Dikarya</taxon>
        <taxon>Ascomycota</taxon>
        <taxon>Pezizomycotina</taxon>
        <taxon>Dothideomycetes</taxon>
        <taxon>Pleosporomycetidae</taxon>
        <taxon>Pleosporales</taxon>
        <taxon>Pleosporineae</taxon>
        <taxon>Phaeosphaeriaceae</taxon>
        <taxon>Parastagonospora</taxon>
    </lineage>
</organism>
<evidence type="ECO:0000256" key="1">
    <source>
        <dbReference type="ARBA" id="ARBA00006328"/>
    </source>
</evidence>
<dbReference type="Gene3D" id="3.40.50.720">
    <property type="entry name" value="NAD(P)-binding Rossmann-like Domain"/>
    <property type="match status" value="1"/>
</dbReference>
<dbReference type="InterPro" id="IPR008030">
    <property type="entry name" value="NmrA-like"/>
</dbReference>
<dbReference type="PANTHER" id="PTHR42748">
    <property type="entry name" value="NITROGEN METABOLITE REPRESSION PROTEIN NMRA FAMILY MEMBER"/>
    <property type="match status" value="1"/>
</dbReference>
<dbReference type="STRING" id="321614.Q0V493"/>
<dbReference type="RefSeq" id="XP_001791825.1">
    <property type="nucleotide sequence ID" value="XM_001791773.1"/>
</dbReference>
<name>Q0V493_PHANO</name>
<comment type="similarity">
    <text evidence="1">Belongs to the NmrA-type oxidoreductase family.</text>
</comment>
<dbReference type="InterPro" id="IPR051164">
    <property type="entry name" value="NmrA-like_oxidored"/>
</dbReference>